<dbReference type="AlphaFoldDB" id="A0A370HES3"/>
<evidence type="ECO:0000256" key="3">
    <source>
        <dbReference type="ARBA" id="ARBA00022989"/>
    </source>
</evidence>
<dbReference type="Pfam" id="PF01040">
    <property type="entry name" value="UbiA"/>
    <property type="match status" value="1"/>
</dbReference>
<evidence type="ECO:0000313" key="7">
    <source>
        <dbReference type="Proteomes" id="UP000255355"/>
    </source>
</evidence>
<feature type="transmembrane region" description="Helical" evidence="5">
    <location>
        <begin position="307"/>
        <end position="328"/>
    </location>
</feature>
<evidence type="ECO:0000256" key="2">
    <source>
        <dbReference type="ARBA" id="ARBA00022692"/>
    </source>
</evidence>
<feature type="transmembrane region" description="Helical" evidence="5">
    <location>
        <begin position="113"/>
        <end position="134"/>
    </location>
</feature>
<evidence type="ECO:0000256" key="5">
    <source>
        <dbReference type="SAM" id="Phobius"/>
    </source>
</evidence>
<keyword evidence="4 5" id="KW-0472">Membrane</keyword>
<dbReference type="GO" id="GO:0016765">
    <property type="term" value="F:transferase activity, transferring alkyl or aryl (other than methyl) groups"/>
    <property type="evidence" value="ECO:0007669"/>
    <property type="project" value="InterPro"/>
</dbReference>
<dbReference type="Proteomes" id="UP000255355">
    <property type="component" value="Unassembled WGS sequence"/>
</dbReference>
<dbReference type="GO" id="GO:0016020">
    <property type="term" value="C:membrane"/>
    <property type="evidence" value="ECO:0007669"/>
    <property type="project" value="UniProtKB-SubCell"/>
</dbReference>
<dbReference type="OrthoDB" id="4524868at2"/>
<protein>
    <submittedName>
        <fullName evidence="6">1,4-dihydroxy-2-naphthoate octaprenyltransferase</fullName>
    </submittedName>
</protein>
<comment type="caution">
    <text evidence="6">The sequence shown here is derived from an EMBL/GenBank/DDBJ whole genome shotgun (WGS) entry which is preliminary data.</text>
</comment>
<keyword evidence="3 5" id="KW-1133">Transmembrane helix</keyword>
<feature type="transmembrane region" description="Helical" evidence="5">
    <location>
        <begin position="72"/>
        <end position="93"/>
    </location>
</feature>
<evidence type="ECO:0000256" key="4">
    <source>
        <dbReference type="ARBA" id="ARBA00023136"/>
    </source>
</evidence>
<reference evidence="6 7" key="1">
    <citation type="submission" date="2018-07" db="EMBL/GenBank/DDBJ databases">
        <title>Genomic Encyclopedia of Type Strains, Phase IV (KMG-IV): sequencing the most valuable type-strain genomes for metagenomic binning, comparative biology and taxonomic classification.</title>
        <authorList>
            <person name="Goeker M."/>
        </authorList>
    </citation>
    <scope>NUCLEOTIDE SEQUENCE [LARGE SCALE GENOMIC DNA]</scope>
    <source>
        <strain evidence="6 7">DSM 44952</strain>
    </source>
</reference>
<keyword evidence="6" id="KW-0808">Transferase</keyword>
<feature type="transmembrane region" description="Helical" evidence="5">
    <location>
        <begin position="41"/>
        <end position="60"/>
    </location>
</feature>
<accession>A0A370HES3</accession>
<dbReference type="EMBL" id="QQAZ01000001">
    <property type="protein sequence ID" value="RDI55522.1"/>
    <property type="molecule type" value="Genomic_DNA"/>
</dbReference>
<feature type="transmembrane region" description="Helical" evidence="5">
    <location>
        <begin position="268"/>
        <end position="286"/>
    </location>
</feature>
<comment type="subcellular location">
    <subcellularLocation>
        <location evidence="1">Membrane</location>
        <topology evidence="1">Multi-pass membrane protein</topology>
    </subcellularLocation>
</comment>
<organism evidence="6 7">
    <name type="scientific">Nocardia mexicana</name>
    <dbReference type="NCBI Taxonomy" id="279262"/>
    <lineage>
        <taxon>Bacteria</taxon>
        <taxon>Bacillati</taxon>
        <taxon>Actinomycetota</taxon>
        <taxon>Actinomycetes</taxon>
        <taxon>Mycobacteriales</taxon>
        <taxon>Nocardiaceae</taxon>
        <taxon>Nocardia</taxon>
    </lineage>
</organism>
<feature type="transmembrane region" description="Helical" evidence="5">
    <location>
        <begin position="194"/>
        <end position="213"/>
    </location>
</feature>
<keyword evidence="7" id="KW-1185">Reference proteome</keyword>
<proteinExistence type="predicted"/>
<feature type="transmembrane region" description="Helical" evidence="5">
    <location>
        <begin position="234"/>
        <end position="262"/>
    </location>
</feature>
<evidence type="ECO:0000256" key="1">
    <source>
        <dbReference type="ARBA" id="ARBA00004141"/>
    </source>
</evidence>
<gene>
    <name evidence="6" type="ORF">DFR68_101355</name>
</gene>
<dbReference type="STRING" id="1210089.GCA_001613165_04643"/>
<dbReference type="RefSeq" id="WP_084519921.1">
    <property type="nucleotide sequence ID" value="NZ_QQAZ01000001.1"/>
</dbReference>
<sequence length="329" mass="35701">MTMGSVSEFRRVFAVGPGEEGRKLSPREILRFGLVVQRSEVIPLGMGVMAASVVVSTHSWSEVFSVRMLVTFIMLTAYVLVTNAVNCLADRWLDLEFKSRLSRAVHELGVRRVRGLIVARFAVIAVSLVWLVALTGRPDLLVLVGIGVVLAFQYSLPPLHLKGAGIWQVPTVLLMVTLLPGIILLRTYERPFEWSALLAITGLAMTVNSVFIVNAAEDVPEDAEHSIETAPRALGLVGSFALGLAQLVVGAIIFVVAAFPLTGFSWTYIPYLAVVGFAVHYFLRLLTGVRGKELPEAMAVVRGAKSWAFMAMLLAWVSVVPAGAVFAAR</sequence>
<dbReference type="InterPro" id="IPR000537">
    <property type="entry name" value="UbiA_prenyltransferase"/>
</dbReference>
<name>A0A370HES3_9NOCA</name>
<feature type="transmembrane region" description="Helical" evidence="5">
    <location>
        <begin position="140"/>
        <end position="157"/>
    </location>
</feature>
<feature type="transmembrane region" description="Helical" evidence="5">
    <location>
        <begin position="169"/>
        <end position="188"/>
    </location>
</feature>
<evidence type="ECO:0000313" key="6">
    <source>
        <dbReference type="EMBL" id="RDI55522.1"/>
    </source>
</evidence>
<keyword evidence="2 5" id="KW-0812">Transmembrane</keyword>